<feature type="transmembrane region" description="Helical" evidence="1">
    <location>
        <begin position="29"/>
        <end position="48"/>
    </location>
</feature>
<accession>A0AAE6WXG8</accession>
<gene>
    <name evidence="2" type="ORF">FSC10_11555</name>
</gene>
<evidence type="ECO:0000256" key="1">
    <source>
        <dbReference type="SAM" id="Phobius"/>
    </source>
</evidence>
<sequence>MMELILKPLAYLSIKWAIDDVNGKNKKPIFDWFLPLTFAILVTFFLYLTLDLESASFKIFFESKGFEVLGNFILALPGFLFAALTAVVSFGNKELDITAKVNPPINKDGHEISRRRYLSNAFSYLTFLSLVLLITTVFINYAYSSNILKLGLSWYKFGYLSTALIYFTFVFQMLFVLIITLYYIGDKVHQPSHYPDKFKDQEKS</sequence>
<keyword evidence="1" id="KW-0812">Transmembrane</keyword>
<reference evidence="2 3" key="1">
    <citation type="submission" date="2019-09" db="EMBL/GenBank/DDBJ databases">
        <title>Non-baumannii Acinetobacter spp. carrying blaNDM-1 isolated in China.</title>
        <authorList>
            <person name="Cui C."/>
            <person name="Chen C."/>
            <person name="Sun J."/>
            <person name="Liu Y."/>
        </authorList>
    </citation>
    <scope>NUCLEOTIDE SEQUENCE [LARGE SCALE GENOMIC DNA]</scope>
    <source>
        <strain evidence="2 3">HZE23-1</strain>
    </source>
</reference>
<dbReference type="RefSeq" id="WP_086044072.1">
    <property type="nucleotide sequence ID" value="NZ_CP044463.1"/>
</dbReference>
<keyword evidence="1" id="KW-1133">Transmembrane helix</keyword>
<evidence type="ECO:0000313" key="2">
    <source>
        <dbReference type="EMBL" id="QIC67951.1"/>
    </source>
</evidence>
<evidence type="ECO:0000313" key="3">
    <source>
        <dbReference type="Proteomes" id="UP000503505"/>
    </source>
</evidence>
<proteinExistence type="predicted"/>
<dbReference type="EMBL" id="CP044463">
    <property type="protein sequence ID" value="QIC67951.1"/>
    <property type="molecule type" value="Genomic_DNA"/>
</dbReference>
<feature type="transmembrane region" description="Helical" evidence="1">
    <location>
        <begin position="121"/>
        <end position="143"/>
    </location>
</feature>
<feature type="transmembrane region" description="Helical" evidence="1">
    <location>
        <begin position="68"/>
        <end position="90"/>
    </location>
</feature>
<organism evidence="2 3">
    <name type="scientific">Acinetobacter schindleri</name>
    <dbReference type="NCBI Taxonomy" id="108981"/>
    <lineage>
        <taxon>Bacteria</taxon>
        <taxon>Pseudomonadati</taxon>
        <taxon>Pseudomonadota</taxon>
        <taxon>Gammaproteobacteria</taxon>
        <taxon>Moraxellales</taxon>
        <taxon>Moraxellaceae</taxon>
        <taxon>Acinetobacter</taxon>
    </lineage>
</organism>
<keyword evidence="1" id="KW-0472">Membrane</keyword>
<name>A0AAE6WXG8_9GAMM</name>
<dbReference type="Proteomes" id="UP000503505">
    <property type="component" value="Chromosome"/>
</dbReference>
<feature type="transmembrane region" description="Helical" evidence="1">
    <location>
        <begin position="163"/>
        <end position="184"/>
    </location>
</feature>
<dbReference type="AlphaFoldDB" id="A0AAE6WXG8"/>
<protein>
    <submittedName>
        <fullName evidence="2">Uncharacterized protein</fullName>
    </submittedName>
</protein>